<dbReference type="PANTHER" id="PTHR10963:SF22">
    <property type="entry name" value="GLYCOSIDASE CRH2-RELATED"/>
    <property type="match status" value="1"/>
</dbReference>
<dbReference type="EC" id="3.2.-.-" evidence="15"/>
<dbReference type="InterPro" id="IPR013320">
    <property type="entry name" value="ConA-like_dom_sf"/>
</dbReference>
<dbReference type="PANTHER" id="PTHR10963">
    <property type="entry name" value="GLYCOSYL HYDROLASE-RELATED"/>
    <property type="match status" value="1"/>
</dbReference>
<feature type="region of interest" description="Disordered" evidence="17">
    <location>
        <begin position="343"/>
        <end position="401"/>
    </location>
</feature>
<keyword evidence="4" id="KW-0328">Glycosyltransferase</keyword>
<dbReference type="CDD" id="cd02183">
    <property type="entry name" value="GH16_fungal_CRH1_transglycosylase"/>
    <property type="match status" value="1"/>
</dbReference>
<evidence type="ECO:0000256" key="14">
    <source>
        <dbReference type="ARBA" id="ARBA00093308"/>
    </source>
</evidence>
<keyword evidence="5" id="KW-0808">Transferase</keyword>
<evidence type="ECO:0000256" key="16">
    <source>
        <dbReference type="PIRSR" id="PIRSR037299-1"/>
    </source>
</evidence>
<organism evidence="20 21">
    <name type="scientific">Achaetomium macrosporum</name>
    <dbReference type="NCBI Taxonomy" id="79813"/>
    <lineage>
        <taxon>Eukaryota</taxon>
        <taxon>Fungi</taxon>
        <taxon>Dikarya</taxon>
        <taxon>Ascomycota</taxon>
        <taxon>Pezizomycotina</taxon>
        <taxon>Sordariomycetes</taxon>
        <taxon>Sordariomycetidae</taxon>
        <taxon>Sordariales</taxon>
        <taxon>Chaetomiaceae</taxon>
        <taxon>Achaetomium</taxon>
    </lineage>
</organism>
<dbReference type="Pfam" id="PF00722">
    <property type="entry name" value="Glyco_hydro_16"/>
    <property type="match status" value="1"/>
</dbReference>
<comment type="subcellular location">
    <subcellularLocation>
        <location evidence="2">Membrane</location>
        <topology evidence="2">Lipid-anchor</topology>
        <topology evidence="2">GPI-anchor</topology>
    </subcellularLocation>
</comment>
<feature type="domain" description="GH16" evidence="19">
    <location>
        <begin position="89"/>
        <end position="277"/>
    </location>
</feature>
<keyword evidence="11" id="KW-0326">Glycosidase</keyword>
<evidence type="ECO:0000256" key="13">
    <source>
        <dbReference type="ARBA" id="ARBA00038074"/>
    </source>
</evidence>
<evidence type="ECO:0000313" key="20">
    <source>
        <dbReference type="EMBL" id="KAK4237610.1"/>
    </source>
</evidence>
<protein>
    <recommendedName>
        <fullName evidence="15">Crh-like protein</fullName>
        <ecNumber evidence="15">3.2.-.-</ecNumber>
    </recommendedName>
</protein>
<dbReference type="InterPro" id="IPR017168">
    <property type="entry name" value="CHR-like"/>
</dbReference>
<feature type="signal peptide" evidence="18">
    <location>
        <begin position="1"/>
        <end position="20"/>
    </location>
</feature>
<comment type="similarity">
    <text evidence="13">Belongs to the glycosyl hydrolase 16 family. CRH1 subfamily.</text>
</comment>
<reference evidence="20" key="1">
    <citation type="journal article" date="2023" name="Mol. Phylogenet. Evol.">
        <title>Genome-scale phylogeny and comparative genomics of the fungal order Sordariales.</title>
        <authorList>
            <person name="Hensen N."/>
            <person name="Bonometti L."/>
            <person name="Westerberg I."/>
            <person name="Brannstrom I.O."/>
            <person name="Guillou S."/>
            <person name="Cros-Aarteil S."/>
            <person name="Calhoun S."/>
            <person name="Haridas S."/>
            <person name="Kuo A."/>
            <person name="Mondo S."/>
            <person name="Pangilinan J."/>
            <person name="Riley R."/>
            <person name="LaButti K."/>
            <person name="Andreopoulos B."/>
            <person name="Lipzen A."/>
            <person name="Chen C."/>
            <person name="Yan M."/>
            <person name="Daum C."/>
            <person name="Ng V."/>
            <person name="Clum A."/>
            <person name="Steindorff A."/>
            <person name="Ohm R.A."/>
            <person name="Martin F."/>
            <person name="Silar P."/>
            <person name="Natvig D.O."/>
            <person name="Lalanne C."/>
            <person name="Gautier V."/>
            <person name="Ament-Velasquez S.L."/>
            <person name="Kruys A."/>
            <person name="Hutchinson M.I."/>
            <person name="Powell A.J."/>
            <person name="Barry K."/>
            <person name="Miller A.N."/>
            <person name="Grigoriev I.V."/>
            <person name="Debuchy R."/>
            <person name="Gladieux P."/>
            <person name="Hiltunen Thoren M."/>
            <person name="Johannesson H."/>
        </authorList>
    </citation>
    <scope>NUCLEOTIDE SEQUENCE</scope>
    <source>
        <strain evidence="20">CBS 532.94</strain>
    </source>
</reference>
<sequence>MVRSLLPLGAALLSATAVLADDIPTCSLDKKCPKEAPCCSQYGQCGVGAYCLGGCDPRMSFSLDSCVPEPVCQSKTYKMDSLDRYKDISEYLGDPNEADWVGQGEPVVYNGNVLLTMPPKSVGTVLATSTYMWYGNVKAKLKTSRGKGVVTAFILLSDVKDEIDYEFVGVDLSTAQTNYYFQGIPNYDNSANITDLSNTYDNFHEYEIQWTPDEIKWLVDGKVGRTKKRADTWNETANQWDYPQTPSRVQISIWPGGAESNAKGTIDWAGGVIDWNSDEIKNYGYYFATFGEITVECYNAKSAPGTNKGKSYYYNDISATNNTVVDSDKPTILKSFLATGTDMDKGDSTTSGSATASSSVNQIPGGGSSPPNQIPGGSNVDTGASSGSSSESSGSSSAGTASECAATGFAQSCGGTAASNRNSGARGAERTLGASAFAVIVGFAALLLV</sequence>
<keyword evidence="12" id="KW-0961">Cell wall biogenesis/degradation</keyword>
<dbReference type="GO" id="GO:0008843">
    <property type="term" value="F:endochitinase activity"/>
    <property type="evidence" value="ECO:0007669"/>
    <property type="project" value="UniProtKB-EC"/>
</dbReference>
<dbReference type="InterPro" id="IPR000757">
    <property type="entry name" value="Beta-glucanase-like"/>
</dbReference>
<evidence type="ECO:0000256" key="1">
    <source>
        <dbReference type="ARBA" id="ARBA00000822"/>
    </source>
</evidence>
<comment type="caution">
    <text evidence="20">The sequence shown here is derived from an EMBL/GenBank/DDBJ whole genome shotgun (WGS) entry which is preliminary data.</text>
</comment>
<dbReference type="EMBL" id="MU860130">
    <property type="protein sequence ID" value="KAK4237610.1"/>
    <property type="molecule type" value="Genomic_DNA"/>
</dbReference>
<dbReference type="GO" id="GO:0016757">
    <property type="term" value="F:glycosyltransferase activity"/>
    <property type="evidence" value="ECO:0007669"/>
    <property type="project" value="UniProtKB-KW"/>
</dbReference>
<gene>
    <name evidence="20" type="ORF">C8A03DRAFT_15857</name>
</gene>
<feature type="compositionally biased region" description="Low complexity" evidence="17">
    <location>
        <begin position="348"/>
        <end position="359"/>
    </location>
</feature>
<dbReference type="GO" id="GO:0009277">
    <property type="term" value="C:fungal-type cell wall"/>
    <property type="evidence" value="ECO:0007669"/>
    <property type="project" value="TreeGrafter"/>
</dbReference>
<keyword evidence="9" id="KW-0325">Glycoprotein</keyword>
<evidence type="ECO:0000256" key="12">
    <source>
        <dbReference type="ARBA" id="ARBA00023316"/>
    </source>
</evidence>
<evidence type="ECO:0000256" key="4">
    <source>
        <dbReference type="ARBA" id="ARBA00022676"/>
    </source>
</evidence>
<evidence type="ECO:0000259" key="19">
    <source>
        <dbReference type="PROSITE" id="PS51762"/>
    </source>
</evidence>
<evidence type="ECO:0000256" key="17">
    <source>
        <dbReference type="SAM" id="MobiDB-lite"/>
    </source>
</evidence>
<proteinExistence type="inferred from homology"/>
<comment type="function">
    <text evidence="14">Dual chitinase/transglycosylase that plays a role in cell wall architecture. Chitinase and transglycosylase activities are coupled. Required for the polysaccharide cross-linking at the septa and the cell wall. More specifically, transfers chitin to 1,6-beta-glucan in the cell wall.</text>
</comment>
<evidence type="ECO:0000256" key="5">
    <source>
        <dbReference type="ARBA" id="ARBA00022679"/>
    </source>
</evidence>
<accession>A0AAN7C9B8</accession>
<dbReference type="InterPro" id="IPR050546">
    <property type="entry name" value="Glycosyl_Hydrlase_16"/>
</dbReference>
<reference evidence="20" key="2">
    <citation type="submission" date="2023-05" db="EMBL/GenBank/DDBJ databases">
        <authorList>
            <consortium name="Lawrence Berkeley National Laboratory"/>
            <person name="Steindorff A."/>
            <person name="Hensen N."/>
            <person name="Bonometti L."/>
            <person name="Westerberg I."/>
            <person name="Brannstrom I.O."/>
            <person name="Guillou S."/>
            <person name="Cros-Aarteil S."/>
            <person name="Calhoun S."/>
            <person name="Haridas S."/>
            <person name="Kuo A."/>
            <person name="Mondo S."/>
            <person name="Pangilinan J."/>
            <person name="Riley R."/>
            <person name="Labutti K."/>
            <person name="Andreopoulos B."/>
            <person name="Lipzen A."/>
            <person name="Chen C."/>
            <person name="Yanf M."/>
            <person name="Daum C."/>
            <person name="Ng V."/>
            <person name="Clum A."/>
            <person name="Ohm R."/>
            <person name="Martin F."/>
            <person name="Silar P."/>
            <person name="Natvig D."/>
            <person name="Lalanne C."/>
            <person name="Gautier V."/>
            <person name="Ament-Velasquez S.L."/>
            <person name="Kruys A."/>
            <person name="Hutchinson M.I."/>
            <person name="Powell A.J."/>
            <person name="Barry K."/>
            <person name="Miller A.N."/>
            <person name="Grigoriev I.V."/>
            <person name="Debuchy R."/>
            <person name="Gladieux P."/>
            <person name="Thoren M.H."/>
            <person name="Johannesson H."/>
        </authorList>
    </citation>
    <scope>NUCLEOTIDE SEQUENCE</scope>
    <source>
        <strain evidence="20">CBS 532.94</strain>
    </source>
</reference>
<dbReference type="PIRSF" id="PIRSF037299">
    <property type="entry name" value="Glycosidase_CRH1_prd"/>
    <property type="match status" value="1"/>
</dbReference>
<evidence type="ECO:0000313" key="21">
    <source>
        <dbReference type="Proteomes" id="UP001303760"/>
    </source>
</evidence>
<comment type="catalytic activity">
    <reaction evidence="1">
        <text>Random endo-hydrolysis of N-acetyl-beta-D-glucosaminide (1-&gt;4)-beta-linkages in chitin and chitodextrins.</text>
        <dbReference type="EC" id="3.2.1.14"/>
    </reaction>
</comment>
<dbReference type="Proteomes" id="UP001303760">
    <property type="component" value="Unassembled WGS sequence"/>
</dbReference>
<name>A0AAN7C9B8_9PEZI</name>
<evidence type="ECO:0000256" key="15">
    <source>
        <dbReference type="PIRNR" id="PIRNR037299"/>
    </source>
</evidence>
<keyword evidence="3" id="KW-0336">GPI-anchor</keyword>
<evidence type="ECO:0000256" key="10">
    <source>
        <dbReference type="ARBA" id="ARBA00023288"/>
    </source>
</evidence>
<dbReference type="PROSITE" id="PS51762">
    <property type="entry name" value="GH16_2"/>
    <property type="match status" value="1"/>
</dbReference>
<dbReference type="GO" id="GO:0098552">
    <property type="term" value="C:side of membrane"/>
    <property type="evidence" value="ECO:0007669"/>
    <property type="project" value="UniProtKB-KW"/>
</dbReference>
<dbReference type="Gene3D" id="2.60.120.200">
    <property type="match status" value="1"/>
</dbReference>
<evidence type="ECO:0000256" key="6">
    <source>
        <dbReference type="ARBA" id="ARBA00022729"/>
    </source>
</evidence>
<feature type="compositionally biased region" description="Low complexity" evidence="17">
    <location>
        <begin position="382"/>
        <end position="401"/>
    </location>
</feature>
<feature type="compositionally biased region" description="Polar residues" evidence="17">
    <location>
        <begin position="369"/>
        <end position="381"/>
    </location>
</feature>
<evidence type="ECO:0000256" key="7">
    <source>
        <dbReference type="ARBA" id="ARBA00022801"/>
    </source>
</evidence>
<dbReference type="SUPFAM" id="SSF49899">
    <property type="entry name" value="Concanavalin A-like lectins/glucanases"/>
    <property type="match status" value="1"/>
</dbReference>
<feature type="active site" description="Nucleophile" evidence="16">
    <location>
        <position position="162"/>
    </location>
</feature>
<dbReference type="GO" id="GO:0005975">
    <property type="term" value="P:carbohydrate metabolic process"/>
    <property type="evidence" value="ECO:0007669"/>
    <property type="project" value="InterPro"/>
</dbReference>
<keyword evidence="7 15" id="KW-0378">Hydrolase</keyword>
<keyword evidence="6 18" id="KW-0732">Signal</keyword>
<evidence type="ECO:0000256" key="11">
    <source>
        <dbReference type="ARBA" id="ARBA00023295"/>
    </source>
</evidence>
<evidence type="ECO:0000256" key="3">
    <source>
        <dbReference type="ARBA" id="ARBA00022622"/>
    </source>
</evidence>
<feature type="active site" description="Proton donor" evidence="16">
    <location>
        <position position="166"/>
    </location>
</feature>
<feature type="chain" id="PRO_5043031567" description="Crh-like protein" evidence="18">
    <location>
        <begin position="21"/>
        <end position="449"/>
    </location>
</feature>
<evidence type="ECO:0000256" key="18">
    <source>
        <dbReference type="SAM" id="SignalP"/>
    </source>
</evidence>
<keyword evidence="21" id="KW-1185">Reference proteome</keyword>
<evidence type="ECO:0000256" key="8">
    <source>
        <dbReference type="ARBA" id="ARBA00023136"/>
    </source>
</evidence>
<keyword evidence="10" id="KW-0449">Lipoprotein</keyword>
<evidence type="ECO:0000256" key="2">
    <source>
        <dbReference type="ARBA" id="ARBA00004589"/>
    </source>
</evidence>
<keyword evidence="8 15" id="KW-0472">Membrane</keyword>
<dbReference type="AlphaFoldDB" id="A0AAN7C9B8"/>
<dbReference type="FunFam" id="2.60.120.200:FF:000159">
    <property type="entry name" value="Glycosidase"/>
    <property type="match status" value="1"/>
</dbReference>
<dbReference type="GO" id="GO:0031505">
    <property type="term" value="P:fungal-type cell wall organization"/>
    <property type="evidence" value="ECO:0007669"/>
    <property type="project" value="TreeGrafter"/>
</dbReference>
<evidence type="ECO:0000256" key="9">
    <source>
        <dbReference type="ARBA" id="ARBA00023180"/>
    </source>
</evidence>